<feature type="region of interest" description="Disordered" evidence="2">
    <location>
        <begin position="659"/>
        <end position="693"/>
    </location>
</feature>
<dbReference type="EMBL" id="BQXS01011661">
    <property type="protein sequence ID" value="GKT15272.1"/>
    <property type="molecule type" value="Genomic_DNA"/>
</dbReference>
<comment type="caution">
    <text evidence="3">The sequence shown here is derived from an EMBL/GenBank/DDBJ whole genome shotgun (WGS) entry which is preliminary data.</text>
</comment>
<keyword evidence="4" id="KW-1185">Reference proteome</keyword>
<feature type="compositionally biased region" description="Polar residues" evidence="2">
    <location>
        <begin position="302"/>
        <end position="318"/>
    </location>
</feature>
<feature type="region of interest" description="Disordered" evidence="2">
    <location>
        <begin position="726"/>
        <end position="748"/>
    </location>
</feature>
<dbReference type="Proteomes" id="UP001057375">
    <property type="component" value="Unassembled WGS sequence"/>
</dbReference>
<feature type="compositionally biased region" description="Basic residues" evidence="2">
    <location>
        <begin position="40"/>
        <end position="49"/>
    </location>
</feature>
<feature type="compositionally biased region" description="Polar residues" evidence="2">
    <location>
        <begin position="665"/>
        <end position="680"/>
    </location>
</feature>
<accession>A0ABQ5JUK4</accession>
<feature type="compositionally biased region" description="Polar residues" evidence="2">
    <location>
        <begin position="435"/>
        <end position="461"/>
    </location>
</feature>
<organism evidence="3 4">
    <name type="scientific">Aduncisulcus paluster</name>
    <dbReference type="NCBI Taxonomy" id="2918883"/>
    <lineage>
        <taxon>Eukaryota</taxon>
        <taxon>Metamonada</taxon>
        <taxon>Carpediemonas-like organisms</taxon>
        <taxon>Aduncisulcus</taxon>
    </lineage>
</organism>
<feature type="compositionally biased region" description="Polar residues" evidence="2">
    <location>
        <begin position="335"/>
        <end position="347"/>
    </location>
</feature>
<feature type="coiled-coil region" evidence="1">
    <location>
        <begin position="899"/>
        <end position="926"/>
    </location>
</feature>
<feature type="compositionally biased region" description="Low complexity" evidence="2">
    <location>
        <begin position="419"/>
        <end position="434"/>
    </location>
</feature>
<keyword evidence="1" id="KW-0175">Coiled coil</keyword>
<feature type="region of interest" description="Disordered" evidence="2">
    <location>
        <begin position="376"/>
        <end position="397"/>
    </location>
</feature>
<feature type="region of interest" description="Disordered" evidence="2">
    <location>
        <begin position="789"/>
        <end position="817"/>
    </location>
</feature>
<feature type="region of interest" description="Disordered" evidence="2">
    <location>
        <begin position="40"/>
        <end position="72"/>
    </location>
</feature>
<feature type="region of interest" description="Disordered" evidence="2">
    <location>
        <begin position="419"/>
        <end position="461"/>
    </location>
</feature>
<name>A0ABQ5JUK4_9EUKA</name>
<evidence type="ECO:0000256" key="1">
    <source>
        <dbReference type="SAM" id="Coils"/>
    </source>
</evidence>
<feature type="compositionally biased region" description="Polar residues" evidence="2">
    <location>
        <begin position="637"/>
        <end position="654"/>
    </location>
</feature>
<evidence type="ECO:0000256" key="2">
    <source>
        <dbReference type="SAM" id="MobiDB-lite"/>
    </source>
</evidence>
<feature type="compositionally biased region" description="Basic and acidic residues" evidence="2">
    <location>
        <begin position="321"/>
        <end position="333"/>
    </location>
</feature>
<feature type="region of interest" description="Disordered" evidence="2">
    <location>
        <begin position="292"/>
        <end position="352"/>
    </location>
</feature>
<proteinExistence type="predicted"/>
<evidence type="ECO:0000313" key="3">
    <source>
        <dbReference type="EMBL" id="GKT15272.1"/>
    </source>
</evidence>
<feature type="compositionally biased region" description="Low complexity" evidence="2">
    <location>
        <begin position="61"/>
        <end position="72"/>
    </location>
</feature>
<feature type="region of interest" description="Disordered" evidence="2">
    <location>
        <begin position="635"/>
        <end position="654"/>
    </location>
</feature>
<reference evidence="3" key="1">
    <citation type="submission" date="2022-03" db="EMBL/GenBank/DDBJ databases">
        <title>Draft genome sequence of Aduncisulcus paluster, a free-living microaerophilic Fornicata.</title>
        <authorList>
            <person name="Yuyama I."/>
            <person name="Kume K."/>
            <person name="Tamura T."/>
            <person name="Inagaki Y."/>
            <person name="Hashimoto T."/>
        </authorList>
    </citation>
    <scope>NUCLEOTIDE SEQUENCE</scope>
    <source>
        <strain evidence="3">NY0171</strain>
    </source>
</reference>
<feature type="coiled-coil region" evidence="1">
    <location>
        <begin position="249"/>
        <end position="279"/>
    </location>
</feature>
<sequence>MDDNPPKKESEFTVDDFTDTLFPKLKGATDMEMAEEYAKKRLTQQKKKQKEPSSDELQKAQPVSSPSKSQTQKTKCVKDFELQSLSRLLNCASIVFKKFTTTGNLSTPIPFSAFLSLLSFFGYWFPTEVSTRSSASKPEVKPLVTRQASSLIAQGIPGTANSVLSHKTSNSEIPRLLSKKTEVQKLVRKGIEQETRVRSNLCDLLQDCVDPHNTKQVSWLSVQRILIAFFNNGAKGVSNASLEDVEKFRHREQEKLLTQEKEAQEYETLKEQLMSVEKIKQQAAGLVFDLDEHSSEHPDGTASKSTLSDGTMPFSTMAQFDEDKRIREKDKAEMSLSQLTEQHSSNGKGFHLDSMRTYSPLVHSHSVAFGDDITGSGSSLAASRKQPSRQRLGEAGMKHFETLTAVNELSDRRGALRGISSQSDDDAISAGSQDVASPSLGSSPSVRKTTNGTSFHEPTSVISFTEPTQRMCEVVTQVVAKLKTLKLSRHVKDWRDIEMDIKKVMRMYGLGKSFANAALYPVPLPEDLLHAAVVGLPASSCLGSGQATLHGTGPHAGAGSSTLRSSIVVGETRGGMTTADSQAISMEQSGSALSFHPTINKQSAKMDRKRTFKIIKHRQKQHRNDMNQRMASFHGKQYSSGSLQTLGRSRTSTSLMDARTGKEYQPQTSQSIADLSSSSFKGRGRGDAKSTLSGGSLLASSASHFIEGSASAYPVYSRNEYLYEHRKKQEEDRKKRKQKLQEEREEDWTFKPDLSASALHNPTRMNDDDRILKVKDGLRGYKDYAAKIKGSGASPTPKWASRLSKPKPKPVGLTTEEEKELREIEQMKEHPDIISGGYTGSAASSYLTSAPSSARHHSLSHSMASQSYSIGGIPGTGRPGRYPKPHPLDKHTVDHVVGVKEYKERMRKAQKKRDEKREAMNALSTARGFKPFSAPGGLYTVVKASTGPVLPDPMEYSLQGKSGYRAPLSTDEDYRDLTHRSSISSATGGGGVFCRL</sequence>
<gene>
    <name evidence="3" type="ORF">ADUPG1_010664</name>
</gene>
<evidence type="ECO:0000313" key="4">
    <source>
        <dbReference type="Proteomes" id="UP001057375"/>
    </source>
</evidence>
<protein>
    <submittedName>
        <fullName evidence="3">Uncharacterized protein</fullName>
    </submittedName>
</protein>